<gene>
    <name evidence="2" type="ORF">LPJ61_005797</name>
</gene>
<organism evidence="2 3">
    <name type="scientific">Coemansia biformis</name>
    <dbReference type="NCBI Taxonomy" id="1286918"/>
    <lineage>
        <taxon>Eukaryota</taxon>
        <taxon>Fungi</taxon>
        <taxon>Fungi incertae sedis</taxon>
        <taxon>Zoopagomycota</taxon>
        <taxon>Kickxellomycotina</taxon>
        <taxon>Kickxellomycetes</taxon>
        <taxon>Kickxellales</taxon>
        <taxon>Kickxellaceae</taxon>
        <taxon>Coemansia</taxon>
    </lineage>
</organism>
<protein>
    <submittedName>
        <fullName evidence="2">Uncharacterized protein</fullName>
    </submittedName>
</protein>
<comment type="caution">
    <text evidence="2">The sequence shown here is derived from an EMBL/GenBank/DDBJ whole genome shotgun (WGS) entry which is preliminary data.</text>
</comment>
<proteinExistence type="predicted"/>
<feature type="compositionally biased region" description="Polar residues" evidence="1">
    <location>
        <begin position="43"/>
        <end position="53"/>
    </location>
</feature>
<name>A0A9W7Y2G2_9FUNG</name>
<dbReference type="Proteomes" id="UP001143981">
    <property type="component" value="Unassembled WGS sequence"/>
</dbReference>
<keyword evidence="3" id="KW-1185">Reference proteome</keyword>
<feature type="compositionally biased region" description="Low complexity" evidence="1">
    <location>
        <begin position="257"/>
        <end position="270"/>
    </location>
</feature>
<accession>A0A9W7Y2G2</accession>
<evidence type="ECO:0000313" key="2">
    <source>
        <dbReference type="EMBL" id="KAJ1723771.1"/>
    </source>
</evidence>
<feature type="region of interest" description="Disordered" evidence="1">
    <location>
        <begin position="31"/>
        <end position="70"/>
    </location>
</feature>
<evidence type="ECO:0000313" key="3">
    <source>
        <dbReference type="Proteomes" id="UP001143981"/>
    </source>
</evidence>
<dbReference type="OrthoDB" id="5583238at2759"/>
<dbReference type="EMBL" id="JANBOI010002194">
    <property type="protein sequence ID" value="KAJ1723771.1"/>
    <property type="molecule type" value="Genomic_DNA"/>
</dbReference>
<dbReference type="AlphaFoldDB" id="A0A9W7Y2G2"/>
<reference evidence="2" key="1">
    <citation type="submission" date="2022-07" db="EMBL/GenBank/DDBJ databases">
        <title>Phylogenomic reconstructions and comparative analyses of Kickxellomycotina fungi.</title>
        <authorList>
            <person name="Reynolds N.K."/>
            <person name="Stajich J.E."/>
            <person name="Barry K."/>
            <person name="Grigoriev I.V."/>
            <person name="Crous P."/>
            <person name="Smith M.E."/>
        </authorList>
    </citation>
    <scope>NUCLEOTIDE SEQUENCE</scope>
    <source>
        <strain evidence="2">BCRC 34381</strain>
    </source>
</reference>
<feature type="region of interest" description="Disordered" evidence="1">
    <location>
        <begin position="237"/>
        <end position="309"/>
    </location>
</feature>
<sequence>MSGALPVSHVHGRGVVSPPLLPHAMLADILGDGEPSGRGEGISRSSAQANGVSATPVVLSGPGPGDRAAAVGDANVRNRRISSIVGSGPRDATADSGRRLGYGSRVRSASSLFDVSRSSALAQTPGESPGHDFGGDSGLFMWQHSHKGTGAESAHLPAQPATSLPHARTSKAADSIVTGGQVASEQQPWGYAPAHSAHATLHPLYANGAGGLAVGAAGMVPGFNAFSAGVGMAWPHPGPGAALTQRKSRPPSREDPSSNSSASQSVSLASGKAPRPIGTRGAQRTHGPAYGQPAAPQPPPPPHQQFAPPAAHYPWQLHYAVQPPHVYGVPQGAILDNSLSYFSSQM</sequence>
<evidence type="ECO:0000256" key="1">
    <source>
        <dbReference type="SAM" id="MobiDB-lite"/>
    </source>
</evidence>
<feature type="non-terminal residue" evidence="2">
    <location>
        <position position="346"/>
    </location>
</feature>
<feature type="region of interest" description="Disordered" evidence="1">
    <location>
        <begin position="118"/>
        <end position="181"/>
    </location>
</feature>